<proteinExistence type="predicted"/>
<accession>A0A6S6UH08</accession>
<sequence length="346" mass="41148">MKKIDSIIHKIRTELLIAKEEIEGCTKDEVKFLNSLVLKNTNRHLPKTYIDFLSFGGHKIGSVLQGMGFSYHQITSRMQKLYNTTKDNKFTIFDKDSIIPNNAFLFSYKSIHPNHYSFFLLGEEKDPTVYEFGDSSRKYINTGFTFTEYLASGIEHSKILRNKIPLEYRTTLFYVKAKVLSIRKKLKPDMSLEWRQLTQNLDFFLEDVDEMIYNSVEKNKILYNSFEHFFSELLSIVIPSIIKKEGEMPFTLSIQETILNTKEYVSYHLKEKDFELIESFKNRISNYISEQIKEKNDLKTAETYISTWKDNEIKVTHQKEEIRIRAKWFKPQLIYYYNQKAREIRK</sequence>
<dbReference type="AlphaFoldDB" id="A0A6S6UH08"/>
<organism evidence="1">
    <name type="scientific">uncultured Sulfurovum sp</name>
    <dbReference type="NCBI Taxonomy" id="269237"/>
    <lineage>
        <taxon>Bacteria</taxon>
        <taxon>Pseudomonadati</taxon>
        <taxon>Campylobacterota</taxon>
        <taxon>Epsilonproteobacteria</taxon>
        <taxon>Campylobacterales</taxon>
        <taxon>Sulfurovaceae</taxon>
        <taxon>Sulfurovum</taxon>
        <taxon>environmental samples</taxon>
    </lineage>
</organism>
<reference evidence="1" key="1">
    <citation type="submission" date="2020-01" db="EMBL/GenBank/DDBJ databases">
        <authorList>
            <person name="Meier V. D."/>
            <person name="Meier V D."/>
        </authorList>
    </citation>
    <scope>NUCLEOTIDE SEQUENCE</scope>
    <source>
        <strain evidence="1">HLG_WM_MAG_01</strain>
    </source>
</reference>
<evidence type="ECO:0000313" key="1">
    <source>
        <dbReference type="EMBL" id="CAA6827722.1"/>
    </source>
</evidence>
<name>A0A6S6UH08_9BACT</name>
<dbReference type="EMBL" id="CACVAS010000160">
    <property type="protein sequence ID" value="CAA6827722.1"/>
    <property type="molecule type" value="Genomic_DNA"/>
</dbReference>
<protein>
    <submittedName>
        <fullName evidence="1">Uncharacterized protein</fullName>
    </submittedName>
</protein>
<gene>
    <name evidence="1" type="ORF">HELGO_WM65174</name>
</gene>